<dbReference type="InterPro" id="IPR013328">
    <property type="entry name" value="6PGD_dom2"/>
</dbReference>
<reference evidence="9 10" key="1">
    <citation type="submission" date="2016-10" db="EMBL/GenBank/DDBJ databases">
        <authorList>
            <person name="de Groot N.N."/>
        </authorList>
    </citation>
    <scope>NUCLEOTIDE SEQUENCE [LARGE SCALE GENOMIC DNA]</scope>
    <source>
        <strain evidence="9 10">ATCC 700224</strain>
    </source>
</reference>
<dbReference type="GO" id="GO:0008442">
    <property type="term" value="F:3-hydroxyisobutyrate dehydrogenase activity"/>
    <property type="evidence" value="ECO:0007669"/>
    <property type="project" value="UniProtKB-EC"/>
</dbReference>
<dbReference type="SUPFAM" id="SSF48179">
    <property type="entry name" value="6-phosphogluconate dehydrogenase C-terminal domain-like"/>
    <property type="match status" value="1"/>
</dbReference>
<dbReference type="Gene3D" id="3.40.50.720">
    <property type="entry name" value="NAD(P)-binding Rossmann-like Domain"/>
    <property type="match status" value="1"/>
</dbReference>
<dbReference type="InterPro" id="IPR029154">
    <property type="entry name" value="HIBADH-like_NADP-bd"/>
</dbReference>
<keyword evidence="3 6" id="KW-0560">Oxidoreductase</keyword>
<feature type="domain" description="6-phosphogluconate dehydrogenase NADP-binding" evidence="7">
    <location>
        <begin position="4"/>
        <end position="162"/>
    </location>
</feature>
<evidence type="ECO:0000256" key="4">
    <source>
        <dbReference type="ARBA" id="ARBA00023027"/>
    </source>
</evidence>
<keyword evidence="4 6" id="KW-0520">NAD</keyword>
<keyword evidence="2 6" id="KW-0101">Branched-chain amino acid catabolism</keyword>
<dbReference type="GO" id="GO:0051287">
    <property type="term" value="F:NAD binding"/>
    <property type="evidence" value="ECO:0007669"/>
    <property type="project" value="InterPro"/>
</dbReference>
<evidence type="ECO:0000259" key="7">
    <source>
        <dbReference type="Pfam" id="PF03446"/>
    </source>
</evidence>
<dbReference type="NCBIfam" id="TIGR01692">
    <property type="entry name" value="HIBADH"/>
    <property type="match status" value="1"/>
</dbReference>
<comment type="catalytic activity">
    <reaction evidence="6">
        <text>3-hydroxy-2-methylpropanoate + NAD(+) = 2-methyl-3-oxopropanoate + NADH + H(+)</text>
        <dbReference type="Rhea" id="RHEA:17681"/>
        <dbReference type="ChEBI" id="CHEBI:11805"/>
        <dbReference type="ChEBI" id="CHEBI:15378"/>
        <dbReference type="ChEBI" id="CHEBI:57540"/>
        <dbReference type="ChEBI" id="CHEBI:57700"/>
        <dbReference type="ChEBI" id="CHEBI:57945"/>
        <dbReference type="EC" id="1.1.1.31"/>
    </reaction>
</comment>
<dbReference type="PANTHER" id="PTHR22981:SF7">
    <property type="entry name" value="3-HYDROXYISOBUTYRATE DEHYDROGENASE, MITOCHONDRIAL"/>
    <property type="match status" value="1"/>
</dbReference>
<dbReference type="InterPro" id="IPR036291">
    <property type="entry name" value="NAD(P)-bd_dom_sf"/>
</dbReference>
<dbReference type="UniPathway" id="UPA00362"/>
<dbReference type="Pfam" id="PF03446">
    <property type="entry name" value="NAD_binding_2"/>
    <property type="match status" value="1"/>
</dbReference>
<feature type="active site" evidence="5">
    <location>
        <position position="171"/>
    </location>
</feature>
<dbReference type="PIRSF" id="PIRSF000103">
    <property type="entry name" value="HIBADH"/>
    <property type="match status" value="1"/>
</dbReference>
<dbReference type="FunFam" id="1.10.1040.10:FF:000006">
    <property type="entry name" value="3-hydroxyisobutyrate dehydrogenase"/>
    <property type="match status" value="1"/>
</dbReference>
<evidence type="ECO:0000259" key="8">
    <source>
        <dbReference type="Pfam" id="PF14833"/>
    </source>
</evidence>
<dbReference type="InterPro" id="IPR008927">
    <property type="entry name" value="6-PGluconate_DH-like_C_sf"/>
</dbReference>
<dbReference type="Pfam" id="PF14833">
    <property type="entry name" value="NAD_binding_11"/>
    <property type="match status" value="1"/>
</dbReference>
<dbReference type="PANTHER" id="PTHR22981">
    <property type="entry name" value="3-HYDROXYISOBUTYRATE DEHYDROGENASE-RELATED"/>
    <property type="match status" value="1"/>
</dbReference>
<feature type="domain" description="3-hydroxyisobutyrate dehydrogenase-like NAD-binding" evidence="8">
    <location>
        <begin position="165"/>
        <end position="292"/>
    </location>
</feature>
<dbReference type="InterPro" id="IPR006115">
    <property type="entry name" value="6PGDH_NADP-bd"/>
</dbReference>
<dbReference type="OrthoDB" id="9812907at2"/>
<evidence type="ECO:0000313" key="10">
    <source>
        <dbReference type="Proteomes" id="UP000199412"/>
    </source>
</evidence>
<accession>A0A1G6XBT9</accession>
<evidence type="ECO:0000256" key="6">
    <source>
        <dbReference type="RuleBase" id="RU910714"/>
    </source>
</evidence>
<dbReference type="PROSITE" id="PS00895">
    <property type="entry name" value="3_HYDROXYISOBUT_DH"/>
    <property type="match status" value="1"/>
</dbReference>
<dbReference type="SUPFAM" id="SSF51735">
    <property type="entry name" value="NAD(P)-binding Rossmann-fold domains"/>
    <property type="match status" value="1"/>
</dbReference>
<evidence type="ECO:0000256" key="3">
    <source>
        <dbReference type="ARBA" id="ARBA00023002"/>
    </source>
</evidence>
<dbReference type="InterPro" id="IPR015815">
    <property type="entry name" value="HIBADH-related"/>
</dbReference>
<organism evidence="9 10">
    <name type="scientific">Rhodospira trueperi</name>
    <dbReference type="NCBI Taxonomy" id="69960"/>
    <lineage>
        <taxon>Bacteria</taxon>
        <taxon>Pseudomonadati</taxon>
        <taxon>Pseudomonadota</taxon>
        <taxon>Alphaproteobacteria</taxon>
        <taxon>Rhodospirillales</taxon>
        <taxon>Rhodospirillaceae</taxon>
        <taxon>Rhodospira</taxon>
    </lineage>
</organism>
<evidence type="ECO:0000313" key="9">
    <source>
        <dbReference type="EMBL" id="SDD75650.1"/>
    </source>
</evidence>
<proteinExistence type="inferred from homology"/>
<evidence type="ECO:0000256" key="1">
    <source>
        <dbReference type="ARBA" id="ARBA00009080"/>
    </source>
</evidence>
<evidence type="ECO:0000256" key="2">
    <source>
        <dbReference type="ARBA" id="ARBA00022456"/>
    </source>
</evidence>
<gene>
    <name evidence="9" type="ORF">SAMN05421720_101446</name>
</gene>
<dbReference type="Gene3D" id="1.10.1040.10">
    <property type="entry name" value="N-(1-d-carboxylethyl)-l-norvaline Dehydrogenase, domain 2"/>
    <property type="match status" value="1"/>
</dbReference>
<dbReference type="GO" id="GO:0050661">
    <property type="term" value="F:NADP binding"/>
    <property type="evidence" value="ECO:0007669"/>
    <property type="project" value="InterPro"/>
</dbReference>
<dbReference type="InterPro" id="IPR002204">
    <property type="entry name" value="3-OH-isobutyrate_DH-rel_CS"/>
</dbReference>
<comment type="pathway">
    <text evidence="6">Amino-acid degradation; L-valine degradation.</text>
</comment>
<dbReference type="AlphaFoldDB" id="A0A1G6XBT9"/>
<evidence type="ECO:0000256" key="5">
    <source>
        <dbReference type="PIRSR" id="PIRSR000103-1"/>
    </source>
</evidence>
<dbReference type="RefSeq" id="WP_092781380.1">
    <property type="nucleotide sequence ID" value="NZ_FNAP01000001.1"/>
</dbReference>
<dbReference type="GO" id="GO:0006574">
    <property type="term" value="P:L-valine catabolic process"/>
    <property type="evidence" value="ECO:0007669"/>
    <property type="project" value="UniProtKB-UniPathway"/>
</dbReference>
<dbReference type="InterPro" id="IPR011548">
    <property type="entry name" value="HIBADH"/>
</dbReference>
<protein>
    <recommendedName>
        <fullName evidence="6">3-hydroxyisobutyrate dehydrogenase</fullName>
        <shortName evidence="6">HIBADH</shortName>
        <ecNumber evidence="6">1.1.1.31</ecNumber>
    </recommendedName>
</protein>
<keyword evidence="10" id="KW-1185">Reference proteome</keyword>
<dbReference type="EMBL" id="FNAP01000001">
    <property type="protein sequence ID" value="SDD75650.1"/>
    <property type="molecule type" value="Genomic_DNA"/>
</dbReference>
<name>A0A1G6XBT9_9PROT</name>
<sequence>MTMIGFIGLGNMGGPMAANLIKAGHAVRAFDLDAEAMRRAEAVGAVAVGSAVATAEGADVVMTMLPMGRHVRSVLTGPDGVFMAAAPGTLFIDSSTIDVDTARAVGEAAAKAGHVMLDAPVSGGVPGAEAATLAFMVGGEAEAFERARPLLEAMGRTIVHTGPSGSGQAAKICNNMMAGIQMLGVSEAFALGRRLGLDPARLFEVASQSSGQCWAVTSYCPEPGLVPNAPSSRGYQGGFASALMLKDLKLSQQAAAAFDAATPMGAIAAGLYSLFCNQGNGDMDFSGIIRMIDGQTR</sequence>
<dbReference type="STRING" id="69960.SAMN05421720_101446"/>
<comment type="similarity">
    <text evidence="1 6">Belongs to the HIBADH-related family.</text>
</comment>
<dbReference type="EC" id="1.1.1.31" evidence="6"/>
<dbReference type="Proteomes" id="UP000199412">
    <property type="component" value="Unassembled WGS sequence"/>
</dbReference>